<keyword evidence="15" id="KW-0464">Manganese</keyword>
<organismHost>
    <name type="scientific">Bos taurus</name>
    <name type="common">Bovine</name>
    <dbReference type="NCBI Taxonomy" id="9913"/>
</organismHost>
<name>A0A3P8MMN8_RVFV</name>
<dbReference type="GO" id="GO:0016787">
    <property type="term" value="F:hydrolase activity"/>
    <property type="evidence" value="ECO:0007669"/>
    <property type="project" value="UniProtKB-KW"/>
</dbReference>
<dbReference type="GO" id="GO:0039694">
    <property type="term" value="P:viral RNA genome replication"/>
    <property type="evidence" value="ECO:0007669"/>
    <property type="project" value="InterPro"/>
</dbReference>
<dbReference type="InterPro" id="IPR014385">
    <property type="entry name" value="RNA-dir_pol_phlebovirus"/>
</dbReference>
<keyword evidence="10" id="KW-0378">Hydrolase</keyword>
<dbReference type="InterPro" id="IPR007099">
    <property type="entry name" value="RNA-dir_pol_NSvirus"/>
</dbReference>
<dbReference type="Pfam" id="PF04196">
    <property type="entry name" value="Bunya_RdRp"/>
    <property type="match status" value="1"/>
</dbReference>
<keyword evidence="8" id="KW-0808">Transferase</keyword>
<comment type="function">
    <text evidence="20">RNA-dependent RNA polymerase, which is responsible for the replication and transcription of the viral RNA genome using antigenomic RNA as an intermediate. During transcription, synthesizes subgenomic RNAs and assures their capping by a cap-snatching mechanism, which involves the endonuclease activity cleaving the host capped pre-mRNAs. These short capped RNAs are then used as primers for viral transcription. The 3'-end of subgenomic mRNAs molecules are not polyadenylated. During replication, the polymerase binds the 5' and 3' vRNA extremities at distinct sites. In turn, significant conformational changes occur in the polymerase and in vRNA to initiate active RNA synthesis. As a consequence of the use of the same enzyme for both transcription and replication, these mechanisms need to be well coordinated.</text>
</comment>
<reference evidence="22" key="1">
    <citation type="submission" date="2016-10" db="EMBL/GenBank/DDBJ databases">
        <title>A comparative genome analysis of Rift Valley Fever virus isolates from foci of outbreak of the disease in South Africa in 2008 - 2010.</title>
        <authorList>
            <person name="Maluleke M.R."/>
            <person name="Phosiwa M."/>
            <person name="Lubisi B.A."/>
            <person name="van Schalkwyk A."/>
            <person name="Michuki G."/>
            <person name="Kegakilwe P.S."/>
            <person name="Kemp S.J."/>
            <person name="Majiwa P.A.O."/>
        </authorList>
    </citation>
    <scope>NUCLEOTIDE SEQUENCE</scope>
    <source>
        <strain evidence="22">M1975/Bov</strain>
    </source>
</reference>
<keyword evidence="12" id="KW-0460">Magnesium</keyword>
<evidence type="ECO:0000256" key="9">
    <source>
        <dbReference type="ARBA" id="ARBA00022723"/>
    </source>
</evidence>
<dbReference type="GO" id="GO:0001882">
    <property type="term" value="F:nucleoside binding"/>
    <property type="evidence" value="ECO:0007669"/>
    <property type="project" value="InterPro"/>
</dbReference>
<keyword evidence="14" id="KW-1038">Host endoplasmic reticulum</keyword>
<accession>A0A3P8MMN8</accession>
<evidence type="ECO:0000256" key="19">
    <source>
        <dbReference type="ARBA" id="ARBA00034123"/>
    </source>
</evidence>
<evidence type="ECO:0000259" key="21">
    <source>
        <dbReference type="PROSITE" id="PS50525"/>
    </source>
</evidence>
<evidence type="ECO:0000256" key="20">
    <source>
        <dbReference type="ARBA" id="ARBA00046037"/>
    </source>
</evidence>
<keyword evidence="11" id="KW-1040">Host Golgi apparatus</keyword>
<sequence length="2093" mass="238154">MDSILSKQLVDKTGFVRVPIKHYDCTMLTLALPTFDVSKMVDRITIDFNLDDIQGASEIGSTLLPSMSIDVEDMANFVHDFTFGHLADKTDRLLMREFPMMNDGFDHLSPDMIIKTTSGMYNIVEFTTFRGDERGAFQAAMTKLAKYEVPCENRSQGRTVVLYVVSAYRHGVWSNLELEDSEAEEMVYRYRLALSVMDELRTLFPELSSTDEELGKTERELLAMVSSIQINWSVTESVFPPFSREMFDRFRSSPPDSEYITRIVSRCLINSQEKLINNSFFAEGNDKVLRFSKNAEECSLAIERALNQYRAEDNLRDLNDHKSTIQLPPWLSYHDADGKDLCPLQGLDVRGDHPMCNLWREVVTSANLEEIERMHDDAAAELEFALSGVKDRPDERNRYHRVHLNMDSDDSVYIAALGVNGKKHKADTLVQQMRDRSKQPFSPDHDVDHISEFLSACSSDLWATDEDLYNPLSCDKELRLAAQRIHQPSLSERGFNEIITELCRFMGSRIGSWCQMVSLIGAELSASVKQHVKPNYFVIKRLLGSGIFLLIKPTSSKSHIFVSFAIKRSCWAFDLSTSRVFKPYIDAGDLLVTDFVSYKLSKLTNLCKCVSLMESSFSFWAEAFGIPSWNFVSDLFRSSDSAAMDASYMGKLSLLTLLEDKATTEELQTIARYIIMEGFVSPPEIPKPHKMTSKFPKVLRSELQVYLLNCLCRTIQRIAGEPFILKKKDGSISWGGMFNPFSGRPLLDMQPLISCCYNGYFKNKEEETEPSSLSGMYKKIIELEHLRPQSDAFLGYKDPELPRMHEFSVSYLKEACNHAKLVLRSLYGQNFMEQIDNQIIRELSGLTLERLATLKATSNFNENWYVYKDVADKNYTRDKLLVKMSKYASEGKSLAIQKFEDCMRQIESQGCMHICLFKKQQHGGLREIYVMGAEERIVQSVVETIARSIGKFFASDTLCNPPNKVKIPETHGIRARKQCKGPVWTCATSDDARKWNQGHFVTKFALMLCEFTSPKWWPLIIRGCSMFTRKRMMMNLNYLKILDGHRELDIRDDFVMDLFKAYHGEAEVPWAFKGKTYLETTTGDDAGGYLHYTSSLLHTIHQEYIRSLSFKIFNLKVAPEMSKSLVCDMMQGSDDSSMLISFPADDEKVLTRCKVAAAICFRMKKELGVYLAIYPSEKSTANTDFVMEYNSEFYFHTQHVRPTIRWIAACCSLPEVETLVARQEEASNLMTSVTEGGGSFSLAAMIQQAQCTLHYMLMGMGVSELFLEYKKAVLKWNDPGLGFFLLDNPYACGLGGFRFNLFKAITRTDLQKLYAFFMKKVKGSAARDWADEDVTIPETCSVSPGGALILSSSLKWGSRKKFQKLRDRLNIPENWIELINENPEVLYRAPRTGPEILLRIAEKVHSPGVVSSLSSGNAVCKVMASAVYFLSATIFEDTGRPEFNFLEDSKYSLLQKMAAYSGFHGFNDMEPEDILFLFPNIEELESLDSIVYNKGEIDIIPRVNIRDATQTRVTIFNEQKTLRTSPEKLVSDKWFGTQKSRIGKTTFLAEWEKLKKIVKWLEDTPEATLAHTPLNNHIQVRNFFARMESKPRTVRITGAPVKKRSGVSKIAMVIRDNFSRMGHLRGVEDLAGFTRSVSAEILKHFLFCILQGPYSESYKLQLIYRVLSSVSNVEIKESDGKTKTNLIGILQRFLDGDHVVPIIEEMGAGTVGGFIKRQQSKVVQNKVVYYGVGIWRGFMDGYQVHLEIENDIGQPPRLRNVTTNCQSSPWDLSVPIRQWAEDMGVTNNQDYSSKSSRGARYWMHSFRMQGPSKPFGCPVYIIKGDMSDVIRLRKEEVEMKVRGSTLNLYTKHHSHQDLHILSYTASDNDLSPGIFKSISDEGVAQALQLFEREPSNCWVRCESVAPKFISAILEICEGKRQIKGINRTRLSEIVRICSESSLRSKVGSMFSFVANVEEAHDVDYDALMDLMIEDAKNNAFSHVVDCIELDVNGPYEMESFDTSDVNLFGPAHYKDISSLSMIAHPLMDKFVDYAISKMGRASVRKVLETGRCSSKDYDLSKVLFRTLQRPEESIRIDDLELYEETDVADDMLG</sequence>
<evidence type="ECO:0000256" key="3">
    <source>
        <dbReference type="ARBA" id="ARBA00004136"/>
    </source>
</evidence>
<evidence type="ECO:0000256" key="7">
    <source>
        <dbReference type="ARBA" id="ARBA00018602"/>
    </source>
</evidence>
<comment type="cofactor">
    <cofactor evidence="1">
        <name>Mn(2+)</name>
        <dbReference type="ChEBI" id="CHEBI:29035"/>
    </cofactor>
</comment>
<dbReference type="Pfam" id="PF12603">
    <property type="entry name" value="L_PA-C-like"/>
    <property type="match status" value="1"/>
</dbReference>
<comment type="subcellular location">
    <subcellularLocation>
        <location evidence="3">Host Golgi apparatus</location>
    </subcellularLocation>
    <subcellularLocation>
        <location evidence="5">Host endoplasmic reticulum-Golgi intermediate compartment</location>
    </subcellularLocation>
    <subcellularLocation>
        <location evidence="4">Virion</location>
    </subcellularLocation>
</comment>
<protein>
    <recommendedName>
        <fullName evidence="7">RNA-directed RNA polymerase L</fullName>
        <ecNumber evidence="6">2.7.7.48</ecNumber>
    </recommendedName>
    <alternativeName>
        <fullName evidence="16">Large structural protein</fullName>
    </alternativeName>
    <alternativeName>
        <fullName evidence="18">Replicase</fullName>
    </alternativeName>
    <alternativeName>
        <fullName evidence="17">Transcriptase</fullName>
    </alternativeName>
</protein>
<organismHost>
    <name type="scientific">Homo sapiens</name>
    <name type="common">Human</name>
    <dbReference type="NCBI Taxonomy" id="9606"/>
</organismHost>
<evidence type="ECO:0000256" key="17">
    <source>
        <dbReference type="ARBA" id="ARBA00030436"/>
    </source>
</evidence>
<evidence type="ECO:0000256" key="5">
    <source>
        <dbReference type="ARBA" id="ARBA00004452"/>
    </source>
</evidence>
<dbReference type="EMBL" id="KX944855">
    <property type="protein sequence ID" value="AVG71039.1"/>
    <property type="molecule type" value="Genomic_RNA"/>
</dbReference>
<evidence type="ECO:0000256" key="14">
    <source>
        <dbReference type="ARBA" id="ARBA00023184"/>
    </source>
</evidence>
<dbReference type="InterPro" id="IPR007322">
    <property type="entry name" value="RNA_pol_bunyavir"/>
</dbReference>
<organismHost>
    <name type="scientific">Bos taurus x Bison bison</name>
    <name type="common">beefalo</name>
    <dbReference type="NCBI Taxonomy" id="297284"/>
</organismHost>
<dbReference type="InterPro" id="IPR022531">
    <property type="entry name" value="L_PA-C-like"/>
</dbReference>
<organismHost>
    <name type="scientific">Capra hircus</name>
    <name type="common">Goat</name>
    <dbReference type="NCBI Taxonomy" id="9925"/>
</organismHost>
<proteinExistence type="inferred from homology"/>
<evidence type="ECO:0000256" key="1">
    <source>
        <dbReference type="ARBA" id="ARBA00001936"/>
    </source>
</evidence>
<comment type="cofactor">
    <cofactor evidence="2">
        <name>Mg(2+)</name>
        <dbReference type="ChEBI" id="CHEBI:18420"/>
    </cofactor>
</comment>
<evidence type="ECO:0000313" key="22">
    <source>
        <dbReference type="EMBL" id="AVG71039.1"/>
    </source>
</evidence>
<evidence type="ECO:0000256" key="16">
    <source>
        <dbReference type="ARBA" id="ARBA00030285"/>
    </source>
</evidence>
<dbReference type="GO" id="GO:0046872">
    <property type="term" value="F:metal ion binding"/>
    <property type="evidence" value="ECO:0007669"/>
    <property type="project" value="UniProtKB-KW"/>
</dbReference>
<dbReference type="GO" id="GO:0003968">
    <property type="term" value="F:RNA-directed RNA polymerase activity"/>
    <property type="evidence" value="ECO:0007669"/>
    <property type="project" value="UniProtKB-EC"/>
</dbReference>
<dbReference type="EC" id="2.7.7.48" evidence="6"/>
<evidence type="ECO:0000256" key="11">
    <source>
        <dbReference type="ARBA" id="ARBA00022812"/>
    </source>
</evidence>
<evidence type="ECO:0000256" key="8">
    <source>
        <dbReference type="ARBA" id="ARBA00022679"/>
    </source>
</evidence>
<comment type="similarity">
    <text evidence="19">Belongs to the Bunyavirales RNA polymerase family.</text>
</comment>
<organismHost>
    <name type="scientific">Ovis aries</name>
    <name type="common">Sheep</name>
    <dbReference type="NCBI Taxonomy" id="9940"/>
</organismHost>
<organismHost>
    <name type="scientific">Camelus bactrianus</name>
    <name type="common">Bactrian camel</name>
    <dbReference type="NCBI Taxonomy" id="9837"/>
</organismHost>
<dbReference type="GO" id="GO:0044423">
    <property type="term" value="C:virion component"/>
    <property type="evidence" value="ECO:0007669"/>
    <property type="project" value="UniProtKB-KW"/>
</dbReference>
<dbReference type="PROSITE" id="PS50525">
    <property type="entry name" value="RDRP_SSRNA_NEG_SEG"/>
    <property type="match status" value="1"/>
</dbReference>
<dbReference type="InterPro" id="IPR029124">
    <property type="entry name" value="L_protein_N"/>
</dbReference>
<dbReference type="GO" id="GO:0006351">
    <property type="term" value="P:DNA-templated transcription"/>
    <property type="evidence" value="ECO:0007669"/>
    <property type="project" value="InterPro"/>
</dbReference>
<evidence type="ECO:0000256" key="6">
    <source>
        <dbReference type="ARBA" id="ARBA00012494"/>
    </source>
</evidence>
<keyword evidence="13" id="KW-0946">Virion</keyword>
<feature type="domain" description="RdRp catalytic" evidence="21">
    <location>
        <begin position="975"/>
        <end position="1167"/>
    </location>
</feature>
<organismHost>
    <name type="scientific">Phlebotomus papatasi</name>
    <name type="common">Sandfly</name>
    <dbReference type="NCBI Taxonomy" id="29031"/>
</organismHost>
<evidence type="ECO:0000256" key="15">
    <source>
        <dbReference type="ARBA" id="ARBA00023211"/>
    </source>
</evidence>
<evidence type="ECO:0000256" key="12">
    <source>
        <dbReference type="ARBA" id="ARBA00022842"/>
    </source>
</evidence>
<dbReference type="PIRSF" id="PIRSF000826">
    <property type="entry name" value="L_PhleboV"/>
    <property type="match status" value="1"/>
</dbReference>
<keyword evidence="9" id="KW-0479">Metal-binding</keyword>
<organismHost>
    <name type="scientific">Aedes</name>
    <dbReference type="NCBI Taxonomy" id="7158"/>
</organismHost>
<organism evidence="22">
    <name type="scientific">Rift valley fever virus</name>
    <name type="common">RVFV</name>
    <dbReference type="NCBI Taxonomy" id="11588"/>
    <lineage>
        <taxon>Viruses</taxon>
        <taxon>Riboviria</taxon>
        <taxon>Orthornavirae</taxon>
        <taxon>Negarnaviricota</taxon>
        <taxon>Polyploviricotina</taxon>
        <taxon>Bunyaviricetes</taxon>
        <taxon>Hareavirales</taxon>
        <taxon>Phenuiviridae</taxon>
        <taxon>Phlebovirus</taxon>
        <taxon>Phlebovirus riftense</taxon>
    </lineage>
</organism>
<evidence type="ECO:0000256" key="13">
    <source>
        <dbReference type="ARBA" id="ARBA00022844"/>
    </source>
</evidence>
<dbReference type="Pfam" id="PF15518">
    <property type="entry name" value="L_protein_N"/>
    <property type="match status" value="1"/>
</dbReference>
<evidence type="ECO:0000256" key="4">
    <source>
        <dbReference type="ARBA" id="ARBA00004328"/>
    </source>
</evidence>
<evidence type="ECO:0000256" key="2">
    <source>
        <dbReference type="ARBA" id="ARBA00001946"/>
    </source>
</evidence>
<dbReference type="GO" id="GO:0044172">
    <property type="term" value="C:host cell endoplasmic reticulum-Golgi intermediate compartment"/>
    <property type="evidence" value="ECO:0007669"/>
    <property type="project" value="UniProtKB-SubCell"/>
</dbReference>
<evidence type="ECO:0000256" key="18">
    <source>
        <dbReference type="ARBA" id="ARBA00031012"/>
    </source>
</evidence>
<dbReference type="GO" id="GO:0044177">
    <property type="term" value="C:host cell Golgi apparatus"/>
    <property type="evidence" value="ECO:0007669"/>
    <property type="project" value="UniProtKB-SubCell"/>
</dbReference>
<evidence type="ECO:0000256" key="10">
    <source>
        <dbReference type="ARBA" id="ARBA00022801"/>
    </source>
</evidence>